<keyword evidence="5" id="KW-0418">Kinase</keyword>
<keyword evidence="4 7" id="KW-0547">Nucleotide-binding</keyword>
<comment type="caution">
    <text evidence="10">The sequence shown here is derived from an EMBL/GenBank/DDBJ whole genome shotgun (WGS) entry which is preliminary data.</text>
</comment>
<dbReference type="FunFam" id="1.10.510.10:FF:000021">
    <property type="entry name" value="Serine/threonine protein kinase"/>
    <property type="match status" value="1"/>
</dbReference>
<feature type="compositionally biased region" description="Basic and acidic residues" evidence="8">
    <location>
        <begin position="441"/>
        <end position="452"/>
    </location>
</feature>
<dbReference type="EMBL" id="JACHJH010000008">
    <property type="protein sequence ID" value="MBB4895704.1"/>
    <property type="molecule type" value="Genomic_DNA"/>
</dbReference>
<evidence type="ECO:0000256" key="1">
    <source>
        <dbReference type="ARBA" id="ARBA00012513"/>
    </source>
</evidence>
<gene>
    <name evidence="10" type="ORF">FHS39_004783</name>
</gene>
<evidence type="ECO:0000256" key="7">
    <source>
        <dbReference type="PROSITE-ProRule" id="PRU10141"/>
    </source>
</evidence>
<evidence type="ECO:0000259" key="9">
    <source>
        <dbReference type="PROSITE" id="PS50011"/>
    </source>
</evidence>
<feature type="compositionally biased region" description="Basic and acidic residues" evidence="8">
    <location>
        <begin position="386"/>
        <end position="398"/>
    </location>
</feature>
<dbReference type="InterPro" id="IPR008271">
    <property type="entry name" value="Ser/Thr_kinase_AS"/>
</dbReference>
<evidence type="ECO:0000256" key="2">
    <source>
        <dbReference type="ARBA" id="ARBA00022527"/>
    </source>
</evidence>
<dbReference type="InterPro" id="IPR000719">
    <property type="entry name" value="Prot_kinase_dom"/>
</dbReference>
<evidence type="ECO:0000313" key="11">
    <source>
        <dbReference type="Proteomes" id="UP000556084"/>
    </source>
</evidence>
<dbReference type="GO" id="GO:0004674">
    <property type="term" value="F:protein serine/threonine kinase activity"/>
    <property type="evidence" value="ECO:0007669"/>
    <property type="project" value="UniProtKB-KW"/>
</dbReference>
<dbReference type="PROSITE" id="PS00107">
    <property type="entry name" value="PROTEIN_KINASE_ATP"/>
    <property type="match status" value="1"/>
</dbReference>
<dbReference type="EC" id="2.7.11.1" evidence="1"/>
<dbReference type="PROSITE" id="PS00108">
    <property type="entry name" value="PROTEIN_KINASE_ST"/>
    <property type="match status" value="1"/>
</dbReference>
<protein>
    <recommendedName>
        <fullName evidence="1">non-specific serine/threonine protein kinase</fullName>
        <ecNumber evidence="1">2.7.11.1</ecNumber>
    </recommendedName>
</protein>
<evidence type="ECO:0000256" key="6">
    <source>
        <dbReference type="ARBA" id="ARBA00022840"/>
    </source>
</evidence>
<dbReference type="GO" id="GO:0005524">
    <property type="term" value="F:ATP binding"/>
    <property type="evidence" value="ECO:0007669"/>
    <property type="project" value="UniProtKB-UniRule"/>
</dbReference>
<name>A0A7W7LSK4_9ACTN</name>
<sequence length="522" mass="55322">MRMLGVDGPTHVGPFRTVGVLGQGGMGQVLLGVAPDGRLVAVKRVHADLAEDPGFRSRFRREVDASRRVSGAYTAPVVDADPNAPTPWLASLYLPGPTLSEALDAGGALPEETVLLLAAGLAQALDDIHRAGLVHRDLKPSNVLLTEEGARVIDFGIARAAETGDATELTGTGWVIGSPPFMSPEQAQSRELTGASDVFSLGSVLVMAATGRSPFSGPSALQTLYNVVHAEPDLNGVPQSLYGIVARCLAKNPADRPTPAELLALLGPVAPAARPWPAAVHRMVDEQRARVDGLLDGDPERTALLRDAAPAAPRTAVLTTYDAAAAPPRHRRPMTWVTVGAVLAAAIGVGTYLLLRDGDGSGGPPDKYVTMPVCPEAVPKLPLREERRKDKDISRENTDDATTECSWFGKDQPQPDGWNFYASADVTWELRRSGPQTNGTEKQRKEFAGSAKGERRAAGLGFGDEAYWSTPASASATGRKICQLNVRDGNLVIRVYLDGTVHPNCEAEALDITKAALAAMPR</sequence>
<keyword evidence="6 7" id="KW-0067">ATP-binding</keyword>
<dbReference type="PANTHER" id="PTHR43289:SF34">
    <property type="entry name" value="SERINE_THREONINE-PROTEIN KINASE YBDM-RELATED"/>
    <property type="match status" value="1"/>
</dbReference>
<dbReference type="Pfam" id="PF00069">
    <property type="entry name" value="Pkinase"/>
    <property type="match status" value="1"/>
</dbReference>
<dbReference type="SMART" id="SM00220">
    <property type="entry name" value="S_TKc"/>
    <property type="match status" value="1"/>
</dbReference>
<evidence type="ECO:0000256" key="4">
    <source>
        <dbReference type="ARBA" id="ARBA00022741"/>
    </source>
</evidence>
<dbReference type="Gene3D" id="1.10.510.10">
    <property type="entry name" value="Transferase(Phosphotransferase) domain 1"/>
    <property type="match status" value="1"/>
</dbReference>
<feature type="domain" description="Protein kinase" evidence="9">
    <location>
        <begin position="15"/>
        <end position="277"/>
    </location>
</feature>
<organism evidence="10 11">
    <name type="scientific">Streptomyces olivoverticillatus</name>
    <dbReference type="NCBI Taxonomy" id="66427"/>
    <lineage>
        <taxon>Bacteria</taxon>
        <taxon>Bacillati</taxon>
        <taxon>Actinomycetota</taxon>
        <taxon>Actinomycetes</taxon>
        <taxon>Kitasatosporales</taxon>
        <taxon>Streptomycetaceae</taxon>
        <taxon>Streptomyces</taxon>
    </lineage>
</organism>
<evidence type="ECO:0000313" key="10">
    <source>
        <dbReference type="EMBL" id="MBB4895704.1"/>
    </source>
</evidence>
<dbReference type="InterPro" id="IPR017441">
    <property type="entry name" value="Protein_kinase_ATP_BS"/>
</dbReference>
<dbReference type="InterPro" id="IPR011009">
    <property type="entry name" value="Kinase-like_dom_sf"/>
</dbReference>
<dbReference type="SUPFAM" id="SSF56112">
    <property type="entry name" value="Protein kinase-like (PK-like)"/>
    <property type="match status" value="1"/>
</dbReference>
<dbReference type="PROSITE" id="PS50011">
    <property type="entry name" value="PROTEIN_KINASE_DOM"/>
    <property type="match status" value="1"/>
</dbReference>
<dbReference type="AlphaFoldDB" id="A0A7W7LSK4"/>
<feature type="binding site" evidence="7">
    <location>
        <position position="43"/>
    </location>
    <ligand>
        <name>ATP</name>
        <dbReference type="ChEBI" id="CHEBI:30616"/>
    </ligand>
</feature>
<dbReference type="Gene3D" id="3.30.200.20">
    <property type="entry name" value="Phosphorylase Kinase, domain 1"/>
    <property type="match status" value="1"/>
</dbReference>
<dbReference type="CDD" id="cd14014">
    <property type="entry name" value="STKc_PknB_like"/>
    <property type="match status" value="1"/>
</dbReference>
<feature type="region of interest" description="Disordered" evidence="8">
    <location>
        <begin position="432"/>
        <end position="452"/>
    </location>
</feature>
<reference evidence="10 11" key="1">
    <citation type="submission" date="2020-08" db="EMBL/GenBank/DDBJ databases">
        <title>Genomic Encyclopedia of Type Strains, Phase III (KMG-III): the genomes of soil and plant-associated and newly described type strains.</title>
        <authorList>
            <person name="Whitman W."/>
        </authorList>
    </citation>
    <scope>NUCLEOTIDE SEQUENCE [LARGE SCALE GENOMIC DNA]</scope>
    <source>
        <strain evidence="10 11">CECT 3266</strain>
    </source>
</reference>
<evidence type="ECO:0000256" key="3">
    <source>
        <dbReference type="ARBA" id="ARBA00022679"/>
    </source>
</evidence>
<accession>A0A7W7LSK4</accession>
<feature type="region of interest" description="Disordered" evidence="8">
    <location>
        <begin position="386"/>
        <end position="411"/>
    </location>
</feature>
<keyword evidence="3" id="KW-0808">Transferase</keyword>
<proteinExistence type="predicted"/>
<evidence type="ECO:0000256" key="8">
    <source>
        <dbReference type="SAM" id="MobiDB-lite"/>
    </source>
</evidence>
<keyword evidence="2" id="KW-0723">Serine/threonine-protein kinase</keyword>
<evidence type="ECO:0000256" key="5">
    <source>
        <dbReference type="ARBA" id="ARBA00022777"/>
    </source>
</evidence>
<keyword evidence="11" id="KW-1185">Reference proteome</keyword>
<dbReference type="Proteomes" id="UP000556084">
    <property type="component" value="Unassembled WGS sequence"/>
</dbReference>
<dbReference type="RefSeq" id="WP_184351453.1">
    <property type="nucleotide sequence ID" value="NZ_JACHJH010000008.1"/>
</dbReference>
<dbReference type="PANTHER" id="PTHR43289">
    <property type="entry name" value="MITOGEN-ACTIVATED PROTEIN KINASE KINASE KINASE 20-RELATED"/>
    <property type="match status" value="1"/>
</dbReference>